<dbReference type="AlphaFoldDB" id="A0A921R256"/>
<feature type="region of interest" description="Disordered" evidence="1">
    <location>
        <begin position="1"/>
        <end position="35"/>
    </location>
</feature>
<keyword evidence="2" id="KW-1133">Transmembrane helix</keyword>
<protein>
    <submittedName>
        <fullName evidence="3">Uncharacterized protein</fullName>
    </submittedName>
</protein>
<evidence type="ECO:0000256" key="1">
    <source>
        <dbReference type="SAM" id="MobiDB-lite"/>
    </source>
</evidence>
<proteinExistence type="predicted"/>
<reference evidence="3" key="1">
    <citation type="journal article" date="2019" name="BMC Genomics">
        <title>A new reference genome for Sorghum bicolor reveals high levels of sequence similarity between sweet and grain genotypes: implications for the genetics of sugar metabolism.</title>
        <authorList>
            <person name="Cooper E.A."/>
            <person name="Brenton Z.W."/>
            <person name="Flinn B.S."/>
            <person name="Jenkins J."/>
            <person name="Shu S."/>
            <person name="Flowers D."/>
            <person name="Luo F."/>
            <person name="Wang Y."/>
            <person name="Xia P."/>
            <person name="Barry K."/>
            <person name="Daum C."/>
            <person name="Lipzen A."/>
            <person name="Yoshinaga Y."/>
            <person name="Schmutz J."/>
            <person name="Saski C."/>
            <person name="Vermerris W."/>
            <person name="Kresovich S."/>
        </authorList>
    </citation>
    <scope>NUCLEOTIDE SEQUENCE</scope>
</reference>
<name>A0A921R256_SORBI</name>
<comment type="caution">
    <text evidence="3">The sequence shown here is derived from an EMBL/GenBank/DDBJ whole genome shotgun (WGS) entry which is preliminary data.</text>
</comment>
<dbReference type="Proteomes" id="UP000807115">
    <property type="component" value="Chromosome 5"/>
</dbReference>
<evidence type="ECO:0000313" key="4">
    <source>
        <dbReference type="Proteomes" id="UP000807115"/>
    </source>
</evidence>
<gene>
    <name evidence="3" type="ORF">BDA96_05G245800</name>
</gene>
<dbReference type="EMBL" id="CM027684">
    <property type="protein sequence ID" value="KAG0531111.1"/>
    <property type="molecule type" value="Genomic_DNA"/>
</dbReference>
<keyword evidence="2" id="KW-0472">Membrane</keyword>
<reference evidence="3" key="2">
    <citation type="submission" date="2020-10" db="EMBL/GenBank/DDBJ databases">
        <authorList>
            <person name="Cooper E.A."/>
            <person name="Brenton Z.W."/>
            <person name="Flinn B.S."/>
            <person name="Jenkins J."/>
            <person name="Shu S."/>
            <person name="Flowers D."/>
            <person name="Luo F."/>
            <person name="Wang Y."/>
            <person name="Xia P."/>
            <person name="Barry K."/>
            <person name="Daum C."/>
            <person name="Lipzen A."/>
            <person name="Yoshinaga Y."/>
            <person name="Schmutz J."/>
            <person name="Saski C."/>
            <person name="Vermerris W."/>
            <person name="Kresovich S."/>
        </authorList>
    </citation>
    <scope>NUCLEOTIDE SEQUENCE</scope>
</reference>
<accession>A0A921R256</accession>
<organism evidence="3 4">
    <name type="scientific">Sorghum bicolor</name>
    <name type="common">Sorghum</name>
    <name type="synonym">Sorghum vulgare</name>
    <dbReference type="NCBI Taxonomy" id="4558"/>
    <lineage>
        <taxon>Eukaryota</taxon>
        <taxon>Viridiplantae</taxon>
        <taxon>Streptophyta</taxon>
        <taxon>Embryophyta</taxon>
        <taxon>Tracheophyta</taxon>
        <taxon>Spermatophyta</taxon>
        <taxon>Magnoliopsida</taxon>
        <taxon>Liliopsida</taxon>
        <taxon>Poales</taxon>
        <taxon>Poaceae</taxon>
        <taxon>PACMAD clade</taxon>
        <taxon>Panicoideae</taxon>
        <taxon>Andropogonodae</taxon>
        <taxon>Andropogoneae</taxon>
        <taxon>Sorghinae</taxon>
        <taxon>Sorghum</taxon>
    </lineage>
</organism>
<evidence type="ECO:0000256" key="2">
    <source>
        <dbReference type="SAM" id="Phobius"/>
    </source>
</evidence>
<sequence>MDPMQNNEGRSPFEDLTNTTNLGVGVESNKENTDAMSLKRERVKARYMAMTQEERNEKNRKRRERYHQKKLVGFQTTTESTDGYEDSDWLHRNDSYNPMQIDKDNTCTILIFLFILLSIFFLCFLIWRPKLKSCYYIYVDEYSDTCINQSGMIDMTDASLDITTEKCCKKTANDSTRKESETEREQEIL</sequence>
<feature type="transmembrane region" description="Helical" evidence="2">
    <location>
        <begin position="109"/>
        <end position="127"/>
    </location>
</feature>
<keyword evidence="2" id="KW-0812">Transmembrane</keyword>
<evidence type="ECO:0000313" key="3">
    <source>
        <dbReference type="EMBL" id="KAG0531111.1"/>
    </source>
</evidence>